<dbReference type="InterPro" id="IPR036390">
    <property type="entry name" value="WH_DNA-bd_sf"/>
</dbReference>
<dbReference type="SUPFAM" id="SSF46785">
    <property type="entry name" value="Winged helix' DNA-binding domain"/>
    <property type="match status" value="1"/>
</dbReference>
<dbReference type="InterPro" id="IPR036388">
    <property type="entry name" value="WH-like_DNA-bd_sf"/>
</dbReference>
<dbReference type="Pfam" id="PF01022">
    <property type="entry name" value="HTH_5"/>
    <property type="match status" value="1"/>
</dbReference>
<dbReference type="PRINTS" id="PR00778">
    <property type="entry name" value="HTHARSR"/>
</dbReference>
<dbReference type="InterPro" id="IPR011991">
    <property type="entry name" value="ArsR-like_HTH"/>
</dbReference>
<accession>A0ABT8L705</accession>
<keyword evidence="3" id="KW-1185">Reference proteome</keyword>
<dbReference type="RefSeq" id="WP_346758875.1">
    <property type="nucleotide sequence ID" value="NZ_JAUJEB010000003.1"/>
</dbReference>
<dbReference type="SMART" id="SM00418">
    <property type="entry name" value="HTH_ARSR"/>
    <property type="match status" value="1"/>
</dbReference>
<sequence length="114" mass="13276">MPKIYQSRLDRVFAVLSDPTRRSIISRLKEKDYSVMEIASYYDISFQAVSKHLSLIEKASLLTRRRDGKQFICSYNAAPLEEAAFWIAKNHAFWQHNFDALQSFLDSKPSKSKK</sequence>
<feature type="domain" description="HTH arsR-type" evidence="1">
    <location>
        <begin position="1"/>
        <end position="95"/>
    </location>
</feature>
<name>A0ABT8L705_9BACT</name>
<evidence type="ECO:0000313" key="3">
    <source>
        <dbReference type="Proteomes" id="UP001172083"/>
    </source>
</evidence>
<dbReference type="PROSITE" id="PS50987">
    <property type="entry name" value="HTH_ARSR_2"/>
    <property type="match status" value="1"/>
</dbReference>
<dbReference type="EMBL" id="JAUJEB010000003">
    <property type="protein sequence ID" value="MDN5213537.1"/>
    <property type="molecule type" value="Genomic_DNA"/>
</dbReference>
<evidence type="ECO:0000259" key="1">
    <source>
        <dbReference type="PROSITE" id="PS50987"/>
    </source>
</evidence>
<organism evidence="2 3">
    <name type="scientific">Agaribacillus aureus</name>
    <dbReference type="NCBI Taxonomy" id="3051825"/>
    <lineage>
        <taxon>Bacteria</taxon>
        <taxon>Pseudomonadati</taxon>
        <taxon>Bacteroidota</taxon>
        <taxon>Cytophagia</taxon>
        <taxon>Cytophagales</taxon>
        <taxon>Splendidivirgaceae</taxon>
        <taxon>Agaribacillus</taxon>
    </lineage>
</organism>
<dbReference type="InterPro" id="IPR001845">
    <property type="entry name" value="HTH_ArsR_DNA-bd_dom"/>
</dbReference>
<gene>
    <name evidence="2" type="ORF">QQ020_15810</name>
</gene>
<dbReference type="PANTHER" id="PTHR38600:SF2">
    <property type="entry name" value="SLL0088 PROTEIN"/>
    <property type="match status" value="1"/>
</dbReference>
<reference evidence="2" key="1">
    <citation type="submission" date="2023-06" db="EMBL/GenBank/DDBJ databases">
        <title>Genomic of Agaribacillus aureum.</title>
        <authorList>
            <person name="Wang G."/>
        </authorList>
    </citation>
    <scope>NUCLEOTIDE SEQUENCE</scope>
    <source>
        <strain evidence="2">BMA12</strain>
    </source>
</reference>
<dbReference type="CDD" id="cd00090">
    <property type="entry name" value="HTH_ARSR"/>
    <property type="match status" value="1"/>
</dbReference>
<comment type="caution">
    <text evidence="2">The sequence shown here is derived from an EMBL/GenBank/DDBJ whole genome shotgun (WGS) entry which is preliminary data.</text>
</comment>
<dbReference type="PANTHER" id="PTHR38600">
    <property type="entry name" value="TRANSCRIPTIONAL REGULATORY PROTEIN"/>
    <property type="match status" value="1"/>
</dbReference>
<protein>
    <submittedName>
        <fullName evidence="2">Metalloregulator ArsR/SmtB family transcription factor</fullName>
    </submittedName>
</protein>
<dbReference type="Gene3D" id="1.10.10.10">
    <property type="entry name" value="Winged helix-like DNA-binding domain superfamily/Winged helix DNA-binding domain"/>
    <property type="match status" value="1"/>
</dbReference>
<evidence type="ECO:0000313" key="2">
    <source>
        <dbReference type="EMBL" id="MDN5213537.1"/>
    </source>
</evidence>
<dbReference type="Proteomes" id="UP001172083">
    <property type="component" value="Unassembled WGS sequence"/>
</dbReference>
<proteinExistence type="predicted"/>
<dbReference type="NCBIfam" id="NF033788">
    <property type="entry name" value="HTH_metalloreg"/>
    <property type="match status" value="1"/>
</dbReference>